<dbReference type="GO" id="GO:0019441">
    <property type="term" value="P:L-tryptophan catabolic process to kynurenine"/>
    <property type="evidence" value="ECO:0007669"/>
    <property type="project" value="InterPro"/>
</dbReference>
<dbReference type="Proteomes" id="UP000266178">
    <property type="component" value="Unassembled WGS sequence"/>
</dbReference>
<accession>A0A399F7B8</accession>
<name>A0A399F7B8_9DEIN</name>
<dbReference type="GO" id="GO:0004061">
    <property type="term" value="F:arylformamidase activity"/>
    <property type="evidence" value="ECO:0007669"/>
    <property type="project" value="InterPro"/>
</dbReference>
<dbReference type="InterPro" id="IPR037175">
    <property type="entry name" value="KFase_sf"/>
</dbReference>
<dbReference type="AlphaFoldDB" id="A0A399F7B8"/>
<evidence type="ECO:0000313" key="1">
    <source>
        <dbReference type="EMBL" id="RIH92577.1"/>
    </source>
</evidence>
<dbReference type="Gene3D" id="3.50.30.50">
    <property type="entry name" value="Putative cyclase"/>
    <property type="match status" value="1"/>
</dbReference>
<keyword evidence="2" id="KW-1185">Reference proteome</keyword>
<sequence length="249" mass="27798">MNLWELYTQHLKPAIFTDLTHTFFPGQPKFPALPDEEQGHFCRLEDGALFDIQQYSFVGQWGTHVDPPLHMVPGGRSIDRLEVRETLLPLVVVNVADKAARDPDYCIGMADLEAWEAQYGPIPSGSLVAMRTDWSKRWPDPVAMANRDAQGIQHFPGWSLEVLRFLLEVRQVTAVGHETTDTDGGLACSREDSTWALEKYILAQDRWQVELLTNLDQVPEAGALVMVAWPKPKGGSGFPARVVAIHQAG</sequence>
<gene>
    <name evidence="1" type="ORF">Mgrana_01477</name>
</gene>
<dbReference type="InterPro" id="IPR007325">
    <property type="entry name" value="KFase/CYL"/>
</dbReference>
<dbReference type="PANTHER" id="PTHR43564:SF2">
    <property type="entry name" value="BLR6059 PROTEIN"/>
    <property type="match status" value="1"/>
</dbReference>
<dbReference type="SUPFAM" id="SSF102198">
    <property type="entry name" value="Putative cyclase"/>
    <property type="match status" value="1"/>
</dbReference>
<dbReference type="EMBL" id="QWLB01000017">
    <property type="protein sequence ID" value="RIH92577.1"/>
    <property type="molecule type" value="Genomic_DNA"/>
</dbReference>
<dbReference type="OrthoDB" id="9796085at2"/>
<organism evidence="1 2">
    <name type="scientific">Meiothermus granaticius NBRC 107808</name>
    <dbReference type="NCBI Taxonomy" id="1227551"/>
    <lineage>
        <taxon>Bacteria</taxon>
        <taxon>Thermotogati</taxon>
        <taxon>Deinococcota</taxon>
        <taxon>Deinococci</taxon>
        <taxon>Thermales</taxon>
        <taxon>Thermaceae</taxon>
        <taxon>Meiothermus</taxon>
    </lineage>
</organism>
<reference evidence="1 2" key="1">
    <citation type="submission" date="2018-08" db="EMBL/GenBank/DDBJ databases">
        <title>Meiothermus granaticius genome AF-68 sequencing project.</title>
        <authorList>
            <person name="Da Costa M.S."/>
            <person name="Albuquerque L."/>
            <person name="Raposo P."/>
            <person name="Froufe H.J.C."/>
            <person name="Barroso C.S."/>
            <person name="Egas C."/>
        </authorList>
    </citation>
    <scope>NUCLEOTIDE SEQUENCE [LARGE SCALE GENOMIC DNA]</scope>
    <source>
        <strain evidence="1 2">AF-68</strain>
    </source>
</reference>
<comment type="caution">
    <text evidence="1">The sequence shown here is derived from an EMBL/GenBank/DDBJ whole genome shotgun (WGS) entry which is preliminary data.</text>
</comment>
<evidence type="ECO:0000313" key="2">
    <source>
        <dbReference type="Proteomes" id="UP000266178"/>
    </source>
</evidence>
<proteinExistence type="predicted"/>
<dbReference type="PANTHER" id="PTHR43564">
    <property type="entry name" value="KYNURENINE FORMAMIDASE-LIKE PROTEIN"/>
    <property type="match status" value="1"/>
</dbReference>
<dbReference type="RefSeq" id="WP_119356978.1">
    <property type="nucleotide sequence ID" value="NZ_BJXM01000020.1"/>
</dbReference>
<protein>
    <submittedName>
        <fullName evidence="1">Putative cyclase</fullName>
    </submittedName>
</protein>
<dbReference type="Pfam" id="PF04199">
    <property type="entry name" value="Cyclase"/>
    <property type="match status" value="1"/>
</dbReference>